<comment type="subcellular location">
    <subcellularLocation>
        <location evidence="1">Membrane</location>
        <topology evidence="1">Single-pass type I membrane protein</topology>
    </subcellularLocation>
</comment>
<proteinExistence type="inferred from homology"/>
<keyword evidence="4 8" id="KW-0732">Signal</keyword>
<keyword evidence="11" id="KW-1185">Reference proteome</keyword>
<evidence type="ECO:0000256" key="1">
    <source>
        <dbReference type="ARBA" id="ARBA00004479"/>
    </source>
</evidence>
<keyword evidence="5 7" id="KW-1133">Transmembrane helix</keyword>
<keyword evidence="6 7" id="KW-0472">Membrane</keyword>
<dbReference type="Proteomes" id="UP001054902">
    <property type="component" value="Unassembled WGS sequence"/>
</dbReference>
<evidence type="ECO:0000256" key="5">
    <source>
        <dbReference type="ARBA" id="ARBA00022989"/>
    </source>
</evidence>
<dbReference type="PANTHER" id="PTHR22811">
    <property type="entry name" value="TRANSMEMBRANE EMP24 DOMAIN-CONTAINING PROTEIN"/>
    <property type="match status" value="1"/>
</dbReference>
<evidence type="ECO:0000313" key="11">
    <source>
        <dbReference type="Proteomes" id="UP001054902"/>
    </source>
</evidence>
<feature type="transmembrane region" description="Helical" evidence="7">
    <location>
        <begin position="234"/>
        <end position="251"/>
    </location>
</feature>
<evidence type="ECO:0000313" key="10">
    <source>
        <dbReference type="EMBL" id="GFH57678.1"/>
    </source>
</evidence>
<dbReference type="InterPro" id="IPR015720">
    <property type="entry name" value="Emp24-like"/>
</dbReference>
<dbReference type="AlphaFoldDB" id="A0AAD3HC39"/>
<dbReference type="InterPro" id="IPR009038">
    <property type="entry name" value="GOLD_dom"/>
</dbReference>
<dbReference type="SMART" id="SM01190">
    <property type="entry name" value="EMP24_GP25L"/>
    <property type="match status" value="1"/>
</dbReference>
<evidence type="ECO:0000256" key="2">
    <source>
        <dbReference type="ARBA" id="ARBA00007104"/>
    </source>
</evidence>
<keyword evidence="3 7" id="KW-0812">Transmembrane</keyword>
<evidence type="ECO:0000256" key="6">
    <source>
        <dbReference type="ARBA" id="ARBA00023136"/>
    </source>
</evidence>
<dbReference type="GO" id="GO:0016020">
    <property type="term" value="C:membrane"/>
    <property type="evidence" value="ECO:0007669"/>
    <property type="project" value="UniProtKB-SubCell"/>
</dbReference>
<dbReference type="Pfam" id="PF01105">
    <property type="entry name" value="EMP24_GP25L"/>
    <property type="match status" value="1"/>
</dbReference>
<comment type="similarity">
    <text evidence="2">Belongs to the EMP24/GP25L family.</text>
</comment>
<evidence type="ECO:0000256" key="7">
    <source>
        <dbReference type="SAM" id="Phobius"/>
    </source>
</evidence>
<feature type="domain" description="GOLD" evidence="9">
    <location>
        <begin position="25"/>
        <end position="259"/>
    </location>
</feature>
<comment type="caution">
    <text evidence="10">The sequence shown here is derived from an EMBL/GenBank/DDBJ whole genome shotgun (WGS) entry which is preliminary data.</text>
</comment>
<evidence type="ECO:0000256" key="8">
    <source>
        <dbReference type="SAM" id="SignalP"/>
    </source>
</evidence>
<name>A0AAD3HC39_9STRA</name>
<reference evidence="10 11" key="1">
    <citation type="journal article" date="2021" name="Sci. Rep.">
        <title>The genome of the diatom Chaetoceros tenuissimus carries an ancient integrated fragment of an extant virus.</title>
        <authorList>
            <person name="Hongo Y."/>
            <person name="Kimura K."/>
            <person name="Takaki Y."/>
            <person name="Yoshida Y."/>
            <person name="Baba S."/>
            <person name="Kobayashi G."/>
            <person name="Nagasaki K."/>
            <person name="Hano T."/>
            <person name="Tomaru Y."/>
        </authorList>
    </citation>
    <scope>NUCLEOTIDE SEQUENCE [LARGE SCALE GENOMIC DNA]</scope>
    <source>
        <strain evidence="10 11">NIES-3715</strain>
    </source>
</reference>
<feature type="signal peptide" evidence="8">
    <location>
        <begin position="1"/>
        <end position="23"/>
    </location>
</feature>
<evidence type="ECO:0000259" key="9">
    <source>
        <dbReference type="SMART" id="SM01190"/>
    </source>
</evidence>
<accession>A0AAD3HC39</accession>
<gene>
    <name evidence="10" type="ORF">CTEN210_14154</name>
</gene>
<sequence length="264" mass="30882">MSSSKSSISLLLLLSWITGICQGFPMLFEAINSNQVCMDYNIPDGDDAHLLFLPLPDDIEHEVEDWFYTELSEMTRPDSVQFLKDLSNMPKDIMEKIRKHKTRARLTVNVEEEETKNIVRNAYLTYFRPTILHDLTKSERGQGWDVTRGNYRFCIHVRGQGSARIIFDAIKVSEYEKKAQRKHVVKKEHLTPLERSLEDTSATAKTIIDDMHYMEKREIRMKRTADGTNSRIKWFSYLSISILMGVTYFQMTHLKGYFKKKKVL</sequence>
<evidence type="ECO:0000256" key="3">
    <source>
        <dbReference type="ARBA" id="ARBA00022692"/>
    </source>
</evidence>
<dbReference type="EMBL" id="BLLK01000058">
    <property type="protein sequence ID" value="GFH57678.1"/>
    <property type="molecule type" value="Genomic_DNA"/>
</dbReference>
<organism evidence="10 11">
    <name type="scientific">Chaetoceros tenuissimus</name>
    <dbReference type="NCBI Taxonomy" id="426638"/>
    <lineage>
        <taxon>Eukaryota</taxon>
        <taxon>Sar</taxon>
        <taxon>Stramenopiles</taxon>
        <taxon>Ochrophyta</taxon>
        <taxon>Bacillariophyta</taxon>
        <taxon>Coscinodiscophyceae</taxon>
        <taxon>Chaetocerotophycidae</taxon>
        <taxon>Chaetocerotales</taxon>
        <taxon>Chaetocerotaceae</taxon>
        <taxon>Chaetoceros</taxon>
    </lineage>
</organism>
<protein>
    <recommendedName>
        <fullName evidence="9">GOLD domain-containing protein</fullName>
    </recommendedName>
</protein>
<evidence type="ECO:0000256" key="4">
    <source>
        <dbReference type="ARBA" id="ARBA00022729"/>
    </source>
</evidence>
<feature type="chain" id="PRO_5042171159" description="GOLD domain-containing protein" evidence="8">
    <location>
        <begin position="24"/>
        <end position="264"/>
    </location>
</feature>